<accession>W2RLR9</accession>
<dbReference type="VEuPathDB" id="FungiDB:HMPREF1541_08398"/>
<sequence length="275" mass="31855">MQADVASPSPELMRYVKALDDRVSNYARFFNALLVKSPDHNLFFQDLRAFREQEHIIVLLTAPDVDSANLKDIYKECTRHFLASRFAHPWCRNEYGKTKDGFLQTAKGKQRRVQAKLKEEEGLHKLLVPIWIPFRRRMIPTEGEMKLFLEHEKLEQARMVEESWRKREEDEALKRLADEVDMESADKENTDKEKLDKEQHDTKPVFRLKSPIRKSSGSTYFDAEAFVAEDDSMVGTQQRSDGSAEAASLFVGMAASSLLASNKRVRKYLLKRAKK</sequence>
<dbReference type="EMBL" id="KB822724">
    <property type="protein sequence ID" value="ETN37407.1"/>
    <property type="molecule type" value="Genomic_DNA"/>
</dbReference>
<dbReference type="RefSeq" id="XP_008720939.1">
    <property type="nucleotide sequence ID" value="XM_008722717.1"/>
</dbReference>
<evidence type="ECO:0000313" key="2">
    <source>
        <dbReference type="EMBL" id="ETN37407.1"/>
    </source>
</evidence>
<dbReference type="GeneID" id="19975737"/>
<gene>
    <name evidence="2" type="ORF">HMPREF1541_08398</name>
</gene>
<evidence type="ECO:0000256" key="1">
    <source>
        <dbReference type="SAM" id="MobiDB-lite"/>
    </source>
</evidence>
<organism evidence="2 3">
    <name type="scientific">Cyphellophora europaea (strain CBS 101466)</name>
    <name type="common">Phialophora europaea</name>
    <dbReference type="NCBI Taxonomy" id="1220924"/>
    <lineage>
        <taxon>Eukaryota</taxon>
        <taxon>Fungi</taxon>
        <taxon>Dikarya</taxon>
        <taxon>Ascomycota</taxon>
        <taxon>Pezizomycotina</taxon>
        <taxon>Eurotiomycetes</taxon>
        <taxon>Chaetothyriomycetidae</taxon>
        <taxon>Chaetothyriales</taxon>
        <taxon>Cyphellophoraceae</taxon>
        <taxon>Cyphellophora</taxon>
    </lineage>
</organism>
<keyword evidence="3" id="KW-1185">Reference proteome</keyword>
<dbReference type="HOGENOM" id="CLU_1038313_0_0_1"/>
<dbReference type="eggNOG" id="ENOG502T534">
    <property type="taxonomic scope" value="Eukaryota"/>
</dbReference>
<reference evidence="2 3" key="1">
    <citation type="submission" date="2013-03" db="EMBL/GenBank/DDBJ databases">
        <title>The Genome Sequence of Phialophora europaea CBS 101466.</title>
        <authorList>
            <consortium name="The Broad Institute Genomics Platform"/>
            <person name="Cuomo C."/>
            <person name="de Hoog S."/>
            <person name="Gorbushina A."/>
            <person name="Walker B."/>
            <person name="Young S.K."/>
            <person name="Zeng Q."/>
            <person name="Gargeya S."/>
            <person name="Fitzgerald M."/>
            <person name="Haas B."/>
            <person name="Abouelleil A."/>
            <person name="Allen A.W."/>
            <person name="Alvarado L."/>
            <person name="Arachchi H.M."/>
            <person name="Berlin A.M."/>
            <person name="Chapman S.B."/>
            <person name="Gainer-Dewar J."/>
            <person name="Goldberg J."/>
            <person name="Griggs A."/>
            <person name="Gujja S."/>
            <person name="Hansen M."/>
            <person name="Howarth C."/>
            <person name="Imamovic A."/>
            <person name="Ireland A."/>
            <person name="Larimer J."/>
            <person name="McCowan C."/>
            <person name="Murphy C."/>
            <person name="Pearson M."/>
            <person name="Poon T.W."/>
            <person name="Priest M."/>
            <person name="Roberts A."/>
            <person name="Saif S."/>
            <person name="Shea T."/>
            <person name="Sisk P."/>
            <person name="Sykes S."/>
            <person name="Wortman J."/>
            <person name="Nusbaum C."/>
            <person name="Birren B."/>
        </authorList>
    </citation>
    <scope>NUCLEOTIDE SEQUENCE [LARGE SCALE GENOMIC DNA]</scope>
    <source>
        <strain evidence="2 3">CBS 101466</strain>
    </source>
</reference>
<evidence type="ECO:0000313" key="3">
    <source>
        <dbReference type="Proteomes" id="UP000030752"/>
    </source>
</evidence>
<dbReference type="Proteomes" id="UP000030752">
    <property type="component" value="Unassembled WGS sequence"/>
</dbReference>
<proteinExistence type="predicted"/>
<dbReference type="AlphaFoldDB" id="W2RLR9"/>
<dbReference type="InParanoid" id="W2RLR9"/>
<dbReference type="OrthoDB" id="4152598at2759"/>
<protein>
    <submittedName>
        <fullName evidence="2">Uncharacterized protein</fullName>
    </submittedName>
</protein>
<feature type="region of interest" description="Disordered" evidence="1">
    <location>
        <begin position="176"/>
        <end position="199"/>
    </location>
</feature>
<name>W2RLR9_CYPE1</name>